<evidence type="ECO:0000313" key="3">
    <source>
        <dbReference type="EMBL" id="AOO10393.1"/>
    </source>
</evidence>
<evidence type="ECO:0000313" key="2">
    <source>
        <dbReference type="EMBL" id="AOO10171.1"/>
    </source>
</evidence>
<dbReference type="SUPFAM" id="SSF69349">
    <property type="entry name" value="Phage fibre proteins"/>
    <property type="match status" value="1"/>
</dbReference>
<reference evidence="5 9" key="2">
    <citation type="submission" date="2019-02" db="EMBL/GenBank/DDBJ databases">
        <title>Diversity in Cyanophage Genomes from Southern New England Coastal Waters.</title>
        <authorList>
            <person name="Marston M.F."/>
        </authorList>
    </citation>
    <scope>NUCLEOTIDE SEQUENCE [LARGE SCALE GENOMIC DNA]</scope>
    <source>
        <strain evidence="5">RW_03_0617</strain>
    </source>
</reference>
<dbReference type="EMBL" id="KX349286">
    <property type="protein sequence ID" value="AOO10393.1"/>
    <property type="molecule type" value="Genomic_DNA"/>
</dbReference>
<feature type="region of interest" description="Disordered" evidence="1">
    <location>
        <begin position="193"/>
        <end position="222"/>
    </location>
</feature>
<dbReference type="Proteomes" id="UP000225361">
    <property type="component" value="Segment"/>
</dbReference>
<keyword evidence="8" id="KW-1185">Reference proteome</keyword>
<evidence type="ECO:0000313" key="7">
    <source>
        <dbReference type="Proteomes" id="UP000225361"/>
    </source>
</evidence>
<reference evidence="6 7" key="1">
    <citation type="journal article" date="2016" name="Environ. Microbiol.">
        <title>Genomic diversification of marine cyanophages into stable ecotypes.</title>
        <authorList>
            <person name="Marston M.F."/>
            <person name="Martiny J.B."/>
        </authorList>
    </citation>
    <scope>NUCLEOTIDE SEQUENCE [LARGE SCALE GENOMIC DNA]</scope>
    <source>
        <strain evidence="2">RW_01_0212_WH8101</strain>
        <strain evidence="3">RW_03_0807_WH8101</strain>
        <strain evidence="4">RW_22_0300</strain>
    </source>
</reference>
<evidence type="ECO:0000313" key="6">
    <source>
        <dbReference type="Proteomes" id="UP000224174"/>
    </source>
</evidence>
<gene>
    <name evidence="2" type="ORF">RW01021201_019</name>
    <name evidence="5" type="ORF">RW030617_019</name>
    <name evidence="3" type="ORF">RW03080701_019</name>
    <name evidence="4" type="ORF">RW220300_019</name>
</gene>
<proteinExistence type="predicted"/>
<evidence type="ECO:0000313" key="5">
    <source>
        <dbReference type="EMBL" id="QBQ75351.1"/>
    </source>
</evidence>
<protein>
    <submittedName>
        <fullName evidence="2">Baseplate hub subunit tail lysozyme</fullName>
    </submittedName>
</protein>
<name>A0A1D7S925_9CAUD</name>
<dbReference type="Proteomes" id="UP000301580">
    <property type="component" value="Segment"/>
</dbReference>
<dbReference type="EMBL" id="KX349285">
    <property type="protein sequence ID" value="AOO10171.1"/>
    <property type="molecule type" value="Genomic_DNA"/>
</dbReference>
<evidence type="ECO:0000313" key="9">
    <source>
        <dbReference type="Proteomes" id="UP000301580"/>
    </source>
</evidence>
<dbReference type="EMBL" id="KX349289">
    <property type="protein sequence ID" value="AOO11054.1"/>
    <property type="molecule type" value="Genomic_DNA"/>
</dbReference>
<dbReference type="EMBL" id="MK493323">
    <property type="protein sequence ID" value="QBQ75351.1"/>
    <property type="molecule type" value="Genomic_DNA"/>
</dbReference>
<accession>A0A1D7S925</accession>
<organism evidence="2 7">
    <name type="scientific">Synechococcus phage S-RIM8</name>
    <dbReference type="NCBI Taxonomy" id="756278"/>
    <lineage>
        <taxon>Viruses</taxon>
        <taxon>Duplodnaviria</taxon>
        <taxon>Heunggongvirae</taxon>
        <taxon>Uroviricota</taxon>
        <taxon>Caudoviricetes</taxon>
        <taxon>Pantevenvirales</taxon>
        <taxon>Kyanoviridae</taxon>
        <taxon>Neptunevirus</taxon>
        <taxon>Neptunevirus srim18</taxon>
    </lineage>
</organism>
<dbReference type="Gene3D" id="2.40.50.260">
    <property type="entry name" value="Nucleic acid-binding protein domain"/>
    <property type="match status" value="1"/>
</dbReference>
<dbReference type="Proteomes" id="UP000224174">
    <property type="component" value="Segment"/>
</dbReference>
<dbReference type="Proteomes" id="UP000226351">
    <property type="component" value="Segment"/>
</dbReference>
<dbReference type="SUPFAM" id="SSF69255">
    <property type="entry name" value="gp5 N-terminal domain-like"/>
    <property type="match status" value="1"/>
</dbReference>
<sequence length="851" mass="89543">MNTIDGIINEPTVNFVGKDGFFWWVGEVEDNEDPMELGRVKVRVLGYYTNVRGGTTDSLPKEQLPWATVLQHTSQPGNDGQGLSSGQLQPGAIVMGFFMDGESAQMPIVIGVMRVNKDAKTKDKKQFAFTGEKMEPGIAPNPAALPPGETNTVATSSNGNGQAVFLRPGAQNNSVAIPNLKTVGPGGVGSPNNIGTAPGIAGSGGNPQKPRQPKKPIPAANGVGGPWKTLEYKLSYLIEDIVDTAGNLVKGENGDFLDVVTGKLVTAQSLTSKLQNFLSAVFTQVVAAIRQSMSNLADELSLVNLLGGATGAPYVIFTAIQSAVTTILSSLCAIDSQIIGYINDPIGSVLGILNGFLDSAISKAQMVLQGVQAVIDSVICQVQKIIDTMLKVVDTVSTIVKGVKQAQEIIDAWKSASGVFEDGTDLIKKGIQSITGIIQFFLKFFSSGCNRTPDGGEDTVGWFPLFGVTHCTEDELNAINRIRGTQRGSCGNNSGGGNLVDNIIAKADPYLTAAQTFMDGSYEMFVGTPGRQASIKKSTSGTTETSVSINNSTYSEYNFQKNLRERNPNLTDAQIQQKLANYKKKNTGSKGDTGNLVADHKSYAGNFTKEVHGDECKTVDGTKTINVEGDYHLKITGNCHIEVGGGFFLSAEGAPQVAPKSGAKKSNKVQKHTMRFGSDLDVNVSGAKFALQSSEIELASQANKIAGASIEVSCANQSYSGGEVMISANNSIEFSAPSEYHFINFPGGAITAKSGIFNMVRGSIDSVLVPGSGGSDALPRYTVTNPSGPVSYVAGATGVNYSVKEGAFNVDVLAGLFRISASAVGTIDAKAALNLNSKGIVRVSGKSIFLN</sequence>
<evidence type="ECO:0000313" key="4">
    <source>
        <dbReference type="EMBL" id="AOO11054.1"/>
    </source>
</evidence>
<evidence type="ECO:0000313" key="8">
    <source>
        <dbReference type="Proteomes" id="UP000226351"/>
    </source>
</evidence>
<evidence type="ECO:0000256" key="1">
    <source>
        <dbReference type="SAM" id="MobiDB-lite"/>
    </source>
</evidence>